<organism evidence="2 3">
    <name type="scientific">Fonsecaea erecta</name>
    <dbReference type="NCBI Taxonomy" id="1367422"/>
    <lineage>
        <taxon>Eukaryota</taxon>
        <taxon>Fungi</taxon>
        <taxon>Dikarya</taxon>
        <taxon>Ascomycota</taxon>
        <taxon>Pezizomycotina</taxon>
        <taxon>Eurotiomycetes</taxon>
        <taxon>Chaetothyriomycetidae</taxon>
        <taxon>Chaetothyriales</taxon>
        <taxon>Herpotrichiellaceae</taxon>
        <taxon>Fonsecaea</taxon>
    </lineage>
</organism>
<dbReference type="InterPro" id="IPR000073">
    <property type="entry name" value="AB_hydrolase_1"/>
</dbReference>
<feature type="domain" description="AB hydrolase-1" evidence="1">
    <location>
        <begin position="40"/>
        <end position="270"/>
    </location>
</feature>
<proteinExistence type="predicted"/>
<dbReference type="InterPro" id="IPR029058">
    <property type="entry name" value="AB_hydrolase_fold"/>
</dbReference>
<dbReference type="Pfam" id="PF00561">
    <property type="entry name" value="Abhydrolase_1"/>
    <property type="match status" value="1"/>
</dbReference>
<comment type="caution">
    <text evidence="2">The sequence shown here is derived from an EMBL/GenBank/DDBJ whole genome shotgun (WGS) entry which is preliminary data.</text>
</comment>
<dbReference type="PRINTS" id="PR00111">
    <property type="entry name" value="ABHYDROLASE"/>
</dbReference>
<keyword evidence="3" id="KW-1185">Reference proteome</keyword>
<dbReference type="STRING" id="1367422.A0A179A0S1"/>
<dbReference type="Gene3D" id="3.40.50.1820">
    <property type="entry name" value="alpha/beta hydrolase"/>
    <property type="match status" value="1"/>
</dbReference>
<sequence length="288" mass="31861">MATYETAENKFVTIHGIKHAYRQFGQTSGTTLFLHVHFRGNMDWWDPIFINRLAAKRPILLVDNTGVGRSEGEVGLTFAAWAQTIIDVAKALNITKLDVLGFSMGGFVAQRIALQEPGLVRRLIVAGAGPSAGEGVVGGDPKYFTEVASAATAEDANLGLMHTFFSPSAKKQARAAEWIKRMEGARKDRAPLLHEEGTGRQIQAVQRWFSGDFREEGAYDQLDRITVPTLVANGSKDLLVPTENSIVLWRRLTNCEASLHLYPDSGHGFLDEYNVHFSQLVNDFLDEE</sequence>
<dbReference type="RefSeq" id="XP_018698954.1">
    <property type="nucleotide sequence ID" value="XM_018833075.1"/>
</dbReference>
<name>A0A179A0S1_9EURO</name>
<evidence type="ECO:0000259" key="1">
    <source>
        <dbReference type="Pfam" id="PF00561"/>
    </source>
</evidence>
<dbReference type="PANTHER" id="PTHR43798">
    <property type="entry name" value="MONOACYLGLYCEROL LIPASE"/>
    <property type="match status" value="1"/>
</dbReference>
<dbReference type="GeneID" id="30005729"/>
<accession>A0A179A0S1</accession>
<dbReference type="PANTHER" id="PTHR43798:SF5">
    <property type="entry name" value="MONOACYLGLYCEROL LIPASE ABHD6"/>
    <property type="match status" value="1"/>
</dbReference>
<evidence type="ECO:0000313" key="3">
    <source>
        <dbReference type="Proteomes" id="UP000078343"/>
    </source>
</evidence>
<dbReference type="OrthoDB" id="8119704at2759"/>
<dbReference type="InterPro" id="IPR050266">
    <property type="entry name" value="AB_hydrolase_sf"/>
</dbReference>
<dbReference type="SUPFAM" id="SSF53474">
    <property type="entry name" value="alpha/beta-Hydrolases"/>
    <property type="match status" value="1"/>
</dbReference>
<protein>
    <recommendedName>
        <fullName evidence="1">AB hydrolase-1 domain-containing protein</fullName>
    </recommendedName>
</protein>
<dbReference type="EMBL" id="LVYI01000001">
    <property type="protein sequence ID" value="OAP65587.1"/>
    <property type="molecule type" value="Genomic_DNA"/>
</dbReference>
<dbReference type="GO" id="GO:0046464">
    <property type="term" value="P:acylglycerol catabolic process"/>
    <property type="evidence" value="ECO:0007669"/>
    <property type="project" value="TreeGrafter"/>
</dbReference>
<dbReference type="GO" id="GO:0016020">
    <property type="term" value="C:membrane"/>
    <property type="evidence" value="ECO:0007669"/>
    <property type="project" value="TreeGrafter"/>
</dbReference>
<reference evidence="2 3" key="1">
    <citation type="submission" date="2016-04" db="EMBL/GenBank/DDBJ databases">
        <title>Draft genome of Fonsecaea erecta CBS 125763.</title>
        <authorList>
            <person name="Weiss V.A."/>
            <person name="Vicente V.A."/>
            <person name="Raittz R.T."/>
            <person name="Moreno L.F."/>
            <person name="De Souza E.M."/>
            <person name="Pedrosa F.O."/>
            <person name="Steffens M.B."/>
            <person name="Faoro H."/>
            <person name="Tadra-Sfeir M.Z."/>
            <person name="Najafzadeh M.J."/>
            <person name="Felipe M.S."/>
            <person name="Teixeira M."/>
            <person name="Sun J."/>
            <person name="Xi L."/>
            <person name="Gomes R."/>
            <person name="De Azevedo C.M."/>
            <person name="Salgado C.G."/>
            <person name="Da Silva M.B."/>
            <person name="Nascimento M.F."/>
            <person name="Queiroz-Telles F."/>
            <person name="Attili D.S."/>
            <person name="Gorbushina A."/>
        </authorList>
    </citation>
    <scope>NUCLEOTIDE SEQUENCE [LARGE SCALE GENOMIC DNA]</scope>
    <source>
        <strain evidence="2 3">CBS 125763</strain>
    </source>
</reference>
<gene>
    <name evidence="2" type="ORF">AYL99_01559</name>
</gene>
<dbReference type="GO" id="GO:0047372">
    <property type="term" value="F:monoacylglycerol lipase activity"/>
    <property type="evidence" value="ECO:0007669"/>
    <property type="project" value="TreeGrafter"/>
</dbReference>
<dbReference type="Proteomes" id="UP000078343">
    <property type="component" value="Unassembled WGS sequence"/>
</dbReference>
<dbReference type="AlphaFoldDB" id="A0A179A0S1"/>
<evidence type="ECO:0000313" key="2">
    <source>
        <dbReference type="EMBL" id="OAP65587.1"/>
    </source>
</evidence>